<evidence type="ECO:0000256" key="2">
    <source>
        <dbReference type="PROSITE-ProRule" id="PRU00339"/>
    </source>
</evidence>
<feature type="repeat" description="TPR" evidence="2">
    <location>
        <begin position="233"/>
        <end position="266"/>
    </location>
</feature>
<gene>
    <name evidence="4" type="ORF">HHX48_04930</name>
</gene>
<accession>A0ABR8LFN3</accession>
<dbReference type="PROSITE" id="PS50110">
    <property type="entry name" value="RESPONSE_REGULATORY"/>
    <property type="match status" value="1"/>
</dbReference>
<dbReference type="InterPro" id="IPR011990">
    <property type="entry name" value="TPR-like_helical_dom_sf"/>
</dbReference>
<dbReference type="RefSeq" id="WP_191022799.1">
    <property type="nucleotide sequence ID" value="NZ_JABBXD010000002.1"/>
</dbReference>
<feature type="domain" description="Response regulatory" evidence="3">
    <location>
        <begin position="8"/>
        <end position="127"/>
    </location>
</feature>
<dbReference type="PROSITE" id="PS50005">
    <property type="entry name" value="TPR"/>
    <property type="match status" value="1"/>
</dbReference>
<dbReference type="Gene3D" id="3.40.50.2300">
    <property type="match status" value="1"/>
</dbReference>
<dbReference type="InterPro" id="IPR001789">
    <property type="entry name" value="Sig_transdc_resp-reg_receiver"/>
</dbReference>
<keyword evidence="5" id="KW-1185">Reference proteome</keyword>
<comment type="caution">
    <text evidence="1">Lacks conserved residue(s) required for the propagation of feature annotation.</text>
</comment>
<sequence length="544" mass="61189">MDRTASQRALIISHTQRHVRVLKALLADLQLPDAAIASNQQDASQFLAANHCHLIICVCQSAASDPVFAICLQLKQTNQIPPDAGILMISDKADAEMVNAMLDIQPDDFLITPFTNHLATERLTRLLHRKQALRPVFQSAASGRYVEALADLETLLGGQPSQDIYPLALKLKGELLARSGKLEGAKTFYESVLALQTFTWARTGLIGCLIELEAFPDAEKQILSLTLHPSTAIIAYDLLSLLHLRLKDYDSAFEATTLACELSPNNVTRHHDTVRIARLSKDFEGTVNAAQNLLHCTQRNNLHDPQYYLLCARACIDLAMTTDASQTRTLIERSRHLTRQLEEQFTADVDREDLIVIRARLLYLENEVSNARQLLTTLEVARWPLQSDETLIDKAKALHEVGLRQHALKILNFLEKRSQHGHNDEIISAYIAQQKHDKEDIAFPSRALNDRAVRAFREQQFSEALVILQQAFRLMPKNPAIALNLLQATLHQLTHNANAATVSWVKLKRWIDECQSAIESSTLNEEQHIRYQRLQVAMAATLSQ</sequence>
<dbReference type="InterPro" id="IPR019734">
    <property type="entry name" value="TPR_rpt"/>
</dbReference>
<dbReference type="SUPFAM" id="SSF48452">
    <property type="entry name" value="TPR-like"/>
    <property type="match status" value="1"/>
</dbReference>
<organism evidence="4 5">
    <name type="scientific">Salinimonas profundi</name>
    <dbReference type="NCBI Taxonomy" id="2729140"/>
    <lineage>
        <taxon>Bacteria</taxon>
        <taxon>Pseudomonadati</taxon>
        <taxon>Pseudomonadota</taxon>
        <taxon>Gammaproteobacteria</taxon>
        <taxon>Alteromonadales</taxon>
        <taxon>Alteromonadaceae</taxon>
        <taxon>Alteromonas/Salinimonas group</taxon>
        <taxon>Salinimonas</taxon>
    </lineage>
</organism>
<dbReference type="EMBL" id="JABBXD010000002">
    <property type="protein sequence ID" value="MBD3585076.1"/>
    <property type="molecule type" value="Genomic_DNA"/>
</dbReference>
<evidence type="ECO:0000313" key="5">
    <source>
        <dbReference type="Proteomes" id="UP000624419"/>
    </source>
</evidence>
<proteinExistence type="predicted"/>
<dbReference type="SMART" id="SM00028">
    <property type="entry name" value="TPR"/>
    <property type="match status" value="3"/>
</dbReference>
<dbReference type="SUPFAM" id="SSF52172">
    <property type="entry name" value="CheY-like"/>
    <property type="match status" value="1"/>
</dbReference>
<comment type="caution">
    <text evidence="4">The sequence shown here is derived from an EMBL/GenBank/DDBJ whole genome shotgun (WGS) entry which is preliminary data.</text>
</comment>
<dbReference type="Proteomes" id="UP000624419">
    <property type="component" value="Unassembled WGS sequence"/>
</dbReference>
<dbReference type="Gene3D" id="1.25.40.10">
    <property type="entry name" value="Tetratricopeptide repeat domain"/>
    <property type="match status" value="2"/>
</dbReference>
<protein>
    <recommendedName>
        <fullName evidence="3">Response regulatory domain-containing protein</fullName>
    </recommendedName>
</protein>
<dbReference type="InterPro" id="IPR011006">
    <property type="entry name" value="CheY-like_superfamily"/>
</dbReference>
<keyword evidence="2" id="KW-0802">TPR repeat</keyword>
<evidence type="ECO:0000313" key="4">
    <source>
        <dbReference type="EMBL" id="MBD3585076.1"/>
    </source>
</evidence>
<reference evidence="4 5" key="1">
    <citation type="submission" date="2020-04" db="EMBL/GenBank/DDBJ databases">
        <title>Salinimonas sp. HHU 13199.</title>
        <authorList>
            <person name="Cui X."/>
            <person name="Zhang D."/>
        </authorList>
    </citation>
    <scope>NUCLEOTIDE SEQUENCE [LARGE SCALE GENOMIC DNA]</scope>
    <source>
        <strain evidence="4 5">HHU 13199</strain>
    </source>
</reference>
<name>A0ABR8LFN3_9ALTE</name>
<evidence type="ECO:0000259" key="3">
    <source>
        <dbReference type="PROSITE" id="PS50110"/>
    </source>
</evidence>
<evidence type="ECO:0000256" key="1">
    <source>
        <dbReference type="PROSITE-ProRule" id="PRU00169"/>
    </source>
</evidence>